<evidence type="ECO:0000313" key="2">
    <source>
        <dbReference type="Proteomes" id="UP000051587"/>
    </source>
</evidence>
<dbReference type="RefSeq" id="WP_058263365.1">
    <property type="nucleotide sequence ID" value="NZ_CP051181.1"/>
</dbReference>
<protein>
    <submittedName>
        <fullName evidence="1">Uncharacterized protein</fullName>
    </submittedName>
</protein>
<gene>
    <name evidence="1" type="ORF">TG4357_02654</name>
</gene>
<accession>A0A0P1FFI1</accession>
<reference evidence="1 2" key="1">
    <citation type="submission" date="2015-09" db="EMBL/GenBank/DDBJ databases">
        <authorList>
            <consortium name="Swine Surveillance"/>
        </authorList>
    </citation>
    <scope>NUCLEOTIDE SEQUENCE [LARGE SCALE GENOMIC DNA]</scope>
    <source>
        <strain evidence="1 2">CECT 4357</strain>
    </source>
</reference>
<dbReference type="EMBL" id="CYSA01000025">
    <property type="protein sequence ID" value="CUH66812.1"/>
    <property type="molecule type" value="Genomic_DNA"/>
</dbReference>
<dbReference type="AlphaFoldDB" id="A0A0P1FFI1"/>
<sequence length="112" mass="12069">MSGGNLKGEVRIPDGDMTWTVVMNFNTLCDFEEVSGEESALDFVERLEQGETISATRMRQLFYCGLKQSHPEVDLADAGRLLSDHPDAVLQAMMAASPTASDLGEDEGGSGN</sequence>
<dbReference type="STRING" id="53501.SAMN04488043_105191"/>
<dbReference type="OrthoDB" id="7473872at2"/>
<proteinExistence type="predicted"/>
<name>A0A0P1FFI1_THAGE</name>
<evidence type="ECO:0000313" key="1">
    <source>
        <dbReference type="EMBL" id="CUH66812.1"/>
    </source>
</evidence>
<keyword evidence="2" id="KW-1185">Reference proteome</keyword>
<organism evidence="1 2">
    <name type="scientific">Thalassovita gelatinovora</name>
    <name type="common">Thalassobius gelatinovorus</name>
    <dbReference type="NCBI Taxonomy" id="53501"/>
    <lineage>
        <taxon>Bacteria</taxon>
        <taxon>Pseudomonadati</taxon>
        <taxon>Pseudomonadota</taxon>
        <taxon>Alphaproteobacteria</taxon>
        <taxon>Rhodobacterales</taxon>
        <taxon>Roseobacteraceae</taxon>
        <taxon>Thalassovita</taxon>
    </lineage>
</organism>
<dbReference type="Proteomes" id="UP000051587">
    <property type="component" value="Unassembled WGS sequence"/>
</dbReference>